<keyword evidence="5" id="KW-0777">Teichoic acid biosynthesis</keyword>
<sequence length="492" mass="57227">MNLKNKRILIAPYTPTSRALASALLDDDFDIQVIGYIDNYKTGENLYSNQQIGALDYDLVLILSPNHFSSIYKKLKSVVGGAKLIKVEITNYQYAFLTEEQIKLQLREVWCQNIKLRILHGLNRFFDLVGRDPNRFVFLAKSFVGGNLKAFYLYTAEQNKDVTLVTDNQEVYHAFNEAGYQVTWLGRWQSLFRIAKASWIIQDQANHTEYFASFGKQQKTLQMWHGIPLKKLSPQKNITYDLLLSTSDYVSKTSLASLFLHRKIINTGYPRNDLLQPGLVKDEYLLTEKTIFDWVQAGRAELQRILIYMPTHREYDVGIDKPGMKTIPLDWKSLDQDLAKMDCLMVLKMHPFVEAHYQKLVTDLSLKRVKVYPAKKDIYPMLKYSDLLITDYSSVYFDYLLLDKPIVFYCYDFEQYVDNKDGWTYPFDEFTPGEKVYSACYKTLIEAIDNNLRLDTYVESRLKLATKLFQEGEVFSEALLRQLDGLQTVGLF</sequence>
<dbReference type="SUPFAM" id="SSF53756">
    <property type="entry name" value="UDP-Glycosyltransferase/glycogen phosphorylase"/>
    <property type="match status" value="1"/>
</dbReference>
<proteinExistence type="inferred from homology"/>
<reference evidence="8" key="1">
    <citation type="submission" date="2019-11" db="EMBL/GenBank/DDBJ databases">
        <title>Isolation and characterization of two novel species in the genus Thiomicrorhabdus.</title>
        <authorList>
            <person name="Mochizuki J."/>
            <person name="Kojima H."/>
            <person name="Fukui M."/>
        </authorList>
    </citation>
    <scope>NUCLEOTIDE SEQUENCE [LARGE SCALE GENOMIC DNA]</scope>
    <source>
        <strain evidence="8">AkT22</strain>
    </source>
</reference>
<dbReference type="PANTHER" id="PTHR37316">
    <property type="entry name" value="TEICHOIC ACID GLYCEROL-PHOSPHATE PRIMASE"/>
    <property type="match status" value="1"/>
</dbReference>
<evidence type="ECO:0000256" key="6">
    <source>
        <dbReference type="ARBA" id="ARBA00023136"/>
    </source>
</evidence>
<protein>
    <submittedName>
        <fullName evidence="7">Uncharacterized protein</fullName>
    </submittedName>
</protein>
<dbReference type="GO" id="GO:0005886">
    <property type="term" value="C:plasma membrane"/>
    <property type="evidence" value="ECO:0007669"/>
    <property type="project" value="UniProtKB-SubCell"/>
</dbReference>
<dbReference type="InterPro" id="IPR043149">
    <property type="entry name" value="TagF_N"/>
</dbReference>
<dbReference type="InterPro" id="IPR051612">
    <property type="entry name" value="Teichoic_Acid_Biosynth"/>
</dbReference>
<dbReference type="RefSeq" id="WP_173290926.1">
    <property type="nucleotide sequence ID" value="NZ_AP021888.1"/>
</dbReference>
<dbReference type="PANTHER" id="PTHR37316:SF3">
    <property type="entry name" value="TEICHOIC ACID GLYCEROL-PHOSPHATE TRANSFERASE"/>
    <property type="match status" value="1"/>
</dbReference>
<gene>
    <name evidence="7" type="ORF">THMIRHAT_08400</name>
</gene>
<keyword evidence="8" id="KW-1185">Reference proteome</keyword>
<name>A0A6F8PM10_9GAMM</name>
<accession>A0A6F8PM10</accession>
<keyword evidence="4" id="KW-0808">Transferase</keyword>
<dbReference type="KEGG" id="tzo:THMIRHAT_08400"/>
<dbReference type="GO" id="GO:0047355">
    <property type="term" value="F:CDP-glycerol glycerophosphotransferase activity"/>
    <property type="evidence" value="ECO:0007669"/>
    <property type="project" value="InterPro"/>
</dbReference>
<evidence type="ECO:0000313" key="8">
    <source>
        <dbReference type="Proteomes" id="UP000501466"/>
    </source>
</evidence>
<evidence type="ECO:0000256" key="2">
    <source>
        <dbReference type="ARBA" id="ARBA00010488"/>
    </source>
</evidence>
<evidence type="ECO:0000256" key="5">
    <source>
        <dbReference type="ARBA" id="ARBA00022944"/>
    </source>
</evidence>
<keyword evidence="6" id="KW-0472">Membrane</keyword>
<dbReference type="AlphaFoldDB" id="A0A6F8PM10"/>
<evidence type="ECO:0000313" key="7">
    <source>
        <dbReference type="EMBL" id="BBP43094.1"/>
    </source>
</evidence>
<dbReference type="Gene3D" id="3.40.50.12580">
    <property type="match status" value="1"/>
</dbReference>
<dbReference type="Pfam" id="PF04464">
    <property type="entry name" value="Glyphos_transf"/>
    <property type="match status" value="1"/>
</dbReference>
<organism evidence="7 8">
    <name type="scientific">Thiosulfativibrio zosterae</name>
    <dbReference type="NCBI Taxonomy" id="2675053"/>
    <lineage>
        <taxon>Bacteria</taxon>
        <taxon>Pseudomonadati</taxon>
        <taxon>Pseudomonadota</taxon>
        <taxon>Gammaproteobacteria</taxon>
        <taxon>Thiotrichales</taxon>
        <taxon>Piscirickettsiaceae</taxon>
        <taxon>Thiosulfativibrio</taxon>
    </lineage>
</organism>
<comment type="similarity">
    <text evidence="2">Belongs to the CDP-glycerol glycerophosphotransferase family.</text>
</comment>
<evidence type="ECO:0000256" key="4">
    <source>
        <dbReference type="ARBA" id="ARBA00022679"/>
    </source>
</evidence>
<dbReference type="Proteomes" id="UP000501466">
    <property type="component" value="Chromosome"/>
</dbReference>
<dbReference type="InterPro" id="IPR007554">
    <property type="entry name" value="Glycerophosphate_synth"/>
</dbReference>
<dbReference type="InterPro" id="IPR043148">
    <property type="entry name" value="TagF_C"/>
</dbReference>
<keyword evidence="3" id="KW-1003">Cell membrane</keyword>
<dbReference type="Gene3D" id="3.40.50.11820">
    <property type="match status" value="1"/>
</dbReference>
<dbReference type="GO" id="GO:0019350">
    <property type="term" value="P:teichoic acid biosynthetic process"/>
    <property type="evidence" value="ECO:0007669"/>
    <property type="project" value="UniProtKB-KW"/>
</dbReference>
<comment type="subcellular location">
    <subcellularLocation>
        <location evidence="1">Cell membrane</location>
        <topology evidence="1">Peripheral membrane protein</topology>
    </subcellularLocation>
</comment>
<dbReference type="EMBL" id="AP021888">
    <property type="protein sequence ID" value="BBP43094.1"/>
    <property type="molecule type" value="Genomic_DNA"/>
</dbReference>
<evidence type="ECO:0000256" key="3">
    <source>
        <dbReference type="ARBA" id="ARBA00022475"/>
    </source>
</evidence>
<evidence type="ECO:0000256" key="1">
    <source>
        <dbReference type="ARBA" id="ARBA00004202"/>
    </source>
</evidence>